<evidence type="ECO:0000313" key="2">
    <source>
        <dbReference type="Proteomes" id="UP000054565"/>
    </source>
</evidence>
<gene>
    <name evidence="1" type="ORF">CIRG_05627</name>
</gene>
<accession>A0A0J6YB29</accession>
<organism evidence="1 2">
    <name type="scientific">Coccidioides immitis RMSCC 2394</name>
    <dbReference type="NCBI Taxonomy" id="404692"/>
    <lineage>
        <taxon>Eukaryota</taxon>
        <taxon>Fungi</taxon>
        <taxon>Dikarya</taxon>
        <taxon>Ascomycota</taxon>
        <taxon>Pezizomycotina</taxon>
        <taxon>Eurotiomycetes</taxon>
        <taxon>Eurotiomycetidae</taxon>
        <taxon>Onygenales</taxon>
        <taxon>Onygenaceae</taxon>
        <taxon>Coccidioides</taxon>
    </lineage>
</organism>
<dbReference type="EMBL" id="DS028096">
    <property type="protein sequence ID" value="KMP05946.1"/>
    <property type="molecule type" value="Genomic_DNA"/>
</dbReference>
<reference evidence="2" key="1">
    <citation type="journal article" date="2010" name="Genome Res.">
        <title>Population genomic sequencing of Coccidioides fungi reveals recent hybridization and transposon control.</title>
        <authorList>
            <person name="Neafsey D.E."/>
            <person name="Barker B.M."/>
            <person name="Sharpton T.J."/>
            <person name="Stajich J.E."/>
            <person name="Park D.J."/>
            <person name="Whiston E."/>
            <person name="Hung C.-Y."/>
            <person name="McMahan C."/>
            <person name="White J."/>
            <person name="Sykes S."/>
            <person name="Heiman D."/>
            <person name="Young S."/>
            <person name="Zeng Q."/>
            <person name="Abouelleil A."/>
            <person name="Aftuck L."/>
            <person name="Bessette D."/>
            <person name="Brown A."/>
            <person name="FitzGerald M."/>
            <person name="Lui A."/>
            <person name="Macdonald J.P."/>
            <person name="Priest M."/>
            <person name="Orbach M.J."/>
            <person name="Galgiani J.N."/>
            <person name="Kirkland T.N."/>
            <person name="Cole G.T."/>
            <person name="Birren B.W."/>
            <person name="Henn M.R."/>
            <person name="Taylor J.W."/>
            <person name="Rounsley S.D."/>
        </authorList>
    </citation>
    <scope>NUCLEOTIDE SEQUENCE [LARGE SCALE GENOMIC DNA]</scope>
    <source>
        <strain evidence="2">RMSCC 2394</strain>
    </source>
</reference>
<evidence type="ECO:0000313" key="1">
    <source>
        <dbReference type="EMBL" id="KMP05946.1"/>
    </source>
</evidence>
<proteinExistence type="predicted"/>
<dbReference type="Proteomes" id="UP000054565">
    <property type="component" value="Unassembled WGS sequence"/>
</dbReference>
<sequence length="154" mass="17064">MDLCARSHAGPVGLPTQIVQSYSRRCFSLRFCLVIPAGIVGESAWTATSRRATLVRLAKMSNIPLVAIGPLSLPNFRPFRAKRLTANARNGYVSLLSVARAAHSFDEIHRNGHEGDRQSIEGETNKPLRAFPRFDTSPPAILPHFALFHPHRLE</sequence>
<dbReference type="AlphaFoldDB" id="A0A0J6YB29"/>
<name>A0A0J6YB29_COCIT</name>
<protein>
    <submittedName>
        <fullName evidence="1">Uncharacterized protein</fullName>
    </submittedName>
</protein>